<proteinExistence type="predicted"/>
<dbReference type="AlphaFoldDB" id="A0A815R6T9"/>
<dbReference type="Proteomes" id="UP000663823">
    <property type="component" value="Unassembled WGS sequence"/>
</dbReference>
<evidence type="ECO:0000313" key="2">
    <source>
        <dbReference type="EMBL" id="CAF4072519.1"/>
    </source>
</evidence>
<organism evidence="1 3">
    <name type="scientific">Rotaria sordida</name>
    <dbReference type="NCBI Taxonomy" id="392033"/>
    <lineage>
        <taxon>Eukaryota</taxon>
        <taxon>Metazoa</taxon>
        <taxon>Spiralia</taxon>
        <taxon>Gnathifera</taxon>
        <taxon>Rotifera</taxon>
        <taxon>Eurotatoria</taxon>
        <taxon>Bdelloidea</taxon>
        <taxon>Philodinida</taxon>
        <taxon>Philodinidae</taxon>
        <taxon>Rotaria</taxon>
    </lineage>
</organism>
<dbReference type="Proteomes" id="UP000663882">
    <property type="component" value="Unassembled WGS sequence"/>
</dbReference>
<evidence type="ECO:0000313" key="3">
    <source>
        <dbReference type="Proteomes" id="UP000663882"/>
    </source>
</evidence>
<accession>A0A815R6T9</accession>
<sequence>MMPTGRVHWYFSRLAGQISNPGSYIGRLPFANITILSVSYSTLSDSRVWLGSTRGVMRFDSKDSDINAWRVFNSARYMPNRDSLVHVSSLAVLSRTNNAPTALGSAAVAVTTKGLAVLRFEMWTLVQKAEHFQHFFDQPGRHDKYNLISNCTMSLWGDSRTCVKGPDDNDGLWTSMYLSSQIFRYVVAQDLAIKASAWTHFQSLELLNQVSGVPGYPGRSFAKRSDFPPAPQWYPSPVYPTLQFQGDTSSDEIVGHEFVYPLVHDSLASSDDERQRAYILLFNITTNIMTHDWYLEGENHTRTNGVTWNPTELNDDADRQDDRGLNSLEILAFLLQTYAYSGDKRFLDGAELLINSYHYDVNLINTKMIAVCDNNFSDDELAYLSYFNLVYAINTITSSSNLSVKQKAEAQLVMDHILEYMRIGLDLTHKYKQMEKSPFYNFIYCYASGQINQTQHLFTNINTSSPAFDCNALSADAVWYMQRWPLELIAWPQFNSDRLDIQLNIPAECEQKPLSLQMLPPDERTTKKWNTNVYGLDDGDGFYEEDPTAFLISYWGMRYFNLLGKEELARHY</sequence>
<gene>
    <name evidence="2" type="ORF">OTI717_LOCUS32752</name>
    <name evidence="1" type="ORF">RFH988_LOCUS37609</name>
</gene>
<evidence type="ECO:0000313" key="1">
    <source>
        <dbReference type="EMBL" id="CAF1472555.1"/>
    </source>
</evidence>
<name>A0A815R6T9_9BILA</name>
<reference evidence="1" key="1">
    <citation type="submission" date="2021-02" db="EMBL/GenBank/DDBJ databases">
        <authorList>
            <person name="Nowell W R."/>
        </authorList>
    </citation>
    <scope>NUCLEOTIDE SEQUENCE</scope>
</reference>
<comment type="caution">
    <text evidence="1">The sequence shown here is derived from an EMBL/GenBank/DDBJ whole genome shotgun (WGS) entry which is preliminary data.</text>
</comment>
<protein>
    <submittedName>
        <fullName evidence="1">Uncharacterized protein</fullName>
    </submittedName>
</protein>
<dbReference type="EMBL" id="CAJNOO010007689">
    <property type="protein sequence ID" value="CAF1472555.1"/>
    <property type="molecule type" value="Genomic_DNA"/>
</dbReference>
<dbReference type="OrthoDB" id="10029851at2759"/>
<dbReference type="EMBL" id="CAJOAX010010297">
    <property type="protein sequence ID" value="CAF4072519.1"/>
    <property type="molecule type" value="Genomic_DNA"/>
</dbReference>